<dbReference type="GO" id="GO:0006508">
    <property type="term" value="P:proteolysis"/>
    <property type="evidence" value="ECO:0007669"/>
    <property type="project" value="UniProtKB-KW"/>
</dbReference>
<evidence type="ECO:0000256" key="2">
    <source>
        <dbReference type="ARBA" id="ARBA00022670"/>
    </source>
</evidence>
<feature type="domain" description="Peptidase S8/S53" evidence="7">
    <location>
        <begin position="128"/>
        <end position="459"/>
    </location>
</feature>
<organism evidence="8 9">
    <name type="scientific">Halomarina oriensis</name>
    <dbReference type="NCBI Taxonomy" id="671145"/>
    <lineage>
        <taxon>Archaea</taxon>
        <taxon>Methanobacteriati</taxon>
        <taxon>Methanobacteriota</taxon>
        <taxon>Stenosarchaea group</taxon>
        <taxon>Halobacteria</taxon>
        <taxon>Halobacteriales</taxon>
        <taxon>Natronomonadaceae</taxon>
        <taxon>Halomarina</taxon>
    </lineage>
</organism>
<dbReference type="InterPro" id="IPR000209">
    <property type="entry name" value="Peptidase_S8/S53_dom"/>
</dbReference>
<dbReference type="EMBL" id="WSZK01000002">
    <property type="protein sequence ID" value="MWG33088.1"/>
    <property type="molecule type" value="Genomic_DNA"/>
</dbReference>
<dbReference type="PRINTS" id="PR00723">
    <property type="entry name" value="SUBTILISIN"/>
</dbReference>
<accession>A0A6B0GND2</accession>
<dbReference type="InterPro" id="IPR050131">
    <property type="entry name" value="Peptidase_S8_subtilisin-like"/>
</dbReference>
<dbReference type="PROSITE" id="PS51318">
    <property type="entry name" value="TAT"/>
    <property type="match status" value="1"/>
</dbReference>
<evidence type="ECO:0000256" key="1">
    <source>
        <dbReference type="ARBA" id="ARBA00011073"/>
    </source>
</evidence>
<dbReference type="PROSITE" id="PS00137">
    <property type="entry name" value="SUBTILASE_HIS"/>
    <property type="match status" value="1"/>
</dbReference>
<evidence type="ECO:0000256" key="5">
    <source>
        <dbReference type="PROSITE-ProRule" id="PRU01240"/>
    </source>
</evidence>
<evidence type="ECO:0000256" key="6">
    <source>
        <dbReference type="RuleBase" id="RU003355"/>
    </source>
</evidence>
<sequence length="467" mass="48513">MTDHSRRKFLKVSGAALGGAFAASSTVTAMESRERFIVKLRGNRSPNAEVLYDLSEIGYAVVKGSESALETDKAVKSHAPDISFDVSDPARKSVSTDALDESTDDSFYSYQWDKQDLDVPTAHETTTGEGSRVAVIDSGIDATHPDLAPNVNVDLSQDFTGDGLGAGVPGGGDHGTHVAGIVGASNAGDTGVIGTAPDTELVDYRVFSNFGGENGAFSIVVAAVLQAAADDCDVANLSLGAYPISRKGLGSFYGGFLNKAMTYANKEGTLLVISAGNDAVDLQHDNGQRVDVDGDGELETLEGGHWISLPNEGAQAMSVSATGPVGYGYSLFADQELVEPPETPAKYTNYGTNAVDIGAPGGNYDLSMTDPLGGVPAYAWDLVFNTVTTVLTDDEGNYAGSVPGWGWKAGTSMAAPNVAGAAALVKSVNPGYNANQLESTLKRAADVPEAYGKEYYGSGYLNVLDAL</sequence>
<evidence type="ECO:0000256" key="4">
    <source>
        <dbReference type="ARBA" id="ARBA00022825"/>
    </source>
</evidence>
<feature type="active site" description="Charge relay system" evidence="5">
    <location>
        <position position="174"/>
    </location>
</feature>
<protein>
    <submittedName>
        <fullName evidence="8">S8 family serine peptidase</fullName>
    </submittedName>
</protein>
<dbReference type="PANTHER" id="PTHR43806">
    <property type="entry name" value="PEPTIDASE S8"/>
    <property type="match status" value="1"/>
</dbReference>
<dbReference type="InterPro" id="IPR023827">
    <property type="entry name" value="Peptidase_S8_Asp-AS"/>
</dbReference>
<dbReference type="PROSITE" id="PS00138">
    <property type="entry name" value="SUBTILASE_SER"/>
    <property type="match status" value="1"/>
</dbReference>
<feature type="active site" description="Charge relay system" evidence="5">
    <location>
        <position position="412"/>
    </location>
</feature>
<name>A0A6B0GND2_9EURY</name>
<dbReference type="InterPro" id="IPR022398">
    <property type="entry name" value="Peptidase_S8_His-AS"/>
</dbReference>
<comment type="caution">
    <text evidence="8">The sequence shown here is derived from an EMBL/GenBank/DDBJ whole genome shotgun (WGS) entry which is preliminary data.</text>
</comment>
<keyword evidence="2 5" id="KW-0645">Protease</keyword>
<gene>
    <name evidence="8" type="ORF">GQS65_01050</name>
</gene>
<dbReference type="OrthoDB" id="341609at2157"/>
<dbReference type="PANTHER" id="PTHR43806:SF11">
    <property type="entry name" value="CEREVISIN-RELATED"/>
    <property type="match status" value="1"/>
</dbReference>
<dbReference type="AlphaFoldDB" id="A0A6B0GND2"/>
<evidence type="ECO:0000259" key="7">
    <source>
        <dbReference type="Pfam" id="PF00082"/>
    </source>
</evidence>
<dbReference type="InterPro" id="IPR006311">
    <property type="entry name" value="TAT_signal"/>
</dbReference>
<dbReference type="Pfam" id="PF00082">
    <property type="entry name" value="Peptidase_S8"/>
    <property type="match status" value="1"/>
</dbReference>
<comment type="similarity">
    <text evidence="1 5 6">Belongs to the peptidase S8 family.</text>
</comment>
<dbReference type="PROSITE" id="PS00136">
    <property type="entry name" value="SUBTILASE_ASP"/>
    <property type="match status" value="1"/>
</dbReference>
<proteinExistence type="inferred from homology"/>
<dbReference type="GO" id="GO:0004252">
    <property type="term" value="F:serine-type endopeptidase activity"/>
    <property type="evidence" value="ECO:0007669"/>
    <property type="project" value="UniProtKB-UniRule"/>
</dbReference>
<dbReference type="Proteomes" id="UP000451471">
    <property type="component" value="Unassembled WGS sequence"/>
</dbReference>
<evidence type="ECO:0000313" key="8">
    <source>
        <dbReference type="EMBL" id="MWG33088.1"/>
    </source>
</evidence>
<evidence type="ECO:0000313" key="9">
    <source>
        <dbReference type="Proteomes" id="UP000451471"/>
    </source>
</evidence>
<keyword evidence="9" id="KW-1185">Reference proteome</keyword>
<dbReference type="Gene3D" id="3.40.50.200">
    <property type="entry name" value="Peptidase S8/S53 domain"/>
    <property type="match status" value="1"/>
</dbReference>
<dbReference type="PROSITE" id="PS51892">
    <property type="entry name" value="SUBTILASE"/>
    <property type="match status" value="1"/>
</dbReference>
<keyword evidence="4 5" id="KW-0720">Serine protease</keyword>
<evidence type="ECO:0000256" key="3">
    <source>
        <dbReference type="ARBA" id="ARBA00022801"/>
    </source>
</evidence>
<dbReference type="InterPro" id="IPR036852">
    <property type="entry name" value="Peptidase_S8/S53_dom_sf"/>
</dbReference>
<dbReference type="InterPro" id="IPR015500">
    <property type="entry name" value="Peptidase_S8_subtilisin-rel"/>
</dbReference>
<reference evidence="8 9" key="1">
    <citation type="submission" date="2019-12" db="EMBL/GenBank/DDBJ databases">
        <title>Halocatena pleomorpha gen. nov. sp. nov., an extremely halophilic archaeon of family Halobacteriaceae isolated from saltpan soil.</title>
        <authorList>
            <person name="Pal Y."/>
            <person name="Verma A."/>
            <person name="Krishnamurthi S."/>
            <person name="Kumar P."/>
        </authorList>
    </citation>
    <scope>NUCLEOTIDE SEQUENCE [LARGE SCALE GENOMIC DNA]</scope>
    <source>
        <strain evidence="8 9">JCM 16495</strain>
    </source>
</reference>
<dbReference type="SUPFAM" id="SSF52743">
    <property type="entry name" value="Subtilisin-like"/>
    <property type="match status" value="1"/>
</dbReference>
<dbReference type="RefSeq" id="WP_158202822.1">
    <property type="nucleotide sequence ID" value="NZ_WSZK01000002.1"/>
</dbReference>
<feature type="active site" description="Charge relay system" evidence="5">
    <location>
        <position position="137"/>
    </location>
</feature>
<dbReference type="InterPro" id="IPR023828">
    <property type="entry name" value="Peptidase_S8_Ser-AS"/>
</dbReference>
<keyword evidence="3 5" id="KW-0378">Hydrolase</keyword>